<dbReference type="AlphaFoldDB" id="A0A0P8ANJ2"/>
<dbReference type="PATRIC" id="fig|1305737.6.peg.2013"/>
<sequence>MRYLLTFIGLLFLCSLGYAQGKMRAVWEIGSTASVVKTSYVGEGVNSSFGFFLGLQKAIFKNPKMNWVSRLGFMYSPACQNPETCNTWWYGSNLSAESYLAWEKDFGSRGKVDYGIGYRMFYGSSLSSKSTFIQEGVLMRTTYLYSPEVVHGPSLILGYSNEKISKSLRLSYSLSTSVLDRFATGVHSFGLVYRLEQPLFRKR</sequence>
<gene>
    <name evidence="1" type="ORF">HLUCCX10_06735</name>
</gene>
<evidence type="ECO:0000313" key="2">
    <source>
        <dbReference type="Proteomes" id="UP000050421"/>
    </source>
</evidence>
<organism evidence="1 2">
    <name type="scientific">Algoriphagus marincola HL-49</name>
    <dbReference type="NCBI Taxonomy" id="1305737"/>
    <lineage>
        <taxon>Bacteria</taxon>
        <taxon>Pseudomonadati</taxon>
        <taxon>Bacteroidota</taxon>
        <taxon>Cytophagia</taxon>
        <taxon>Cytophagales</taxon>
        <taxon>Cyclobacteriaceae</taxon>
        <taxon>Algoriphagus</taxon>
    </lineage>
</organism>
<proteinExistence type="predicted"/>
<evidence type="ECO:0000313" key="1">
    <source>
        <dbReference type="EMBL" id="KPQ17317.1"/>
    </source>
</evidence>
<accession>A0A0P8ANJ2</accession>
<dbReference type="EMBL" id="LJXT01000032">
    <property type="protein sequence ID" value="KPQ17317.1"/>
    <property type="molecule type" value="Genomic_DNA"/>
</dbReference>
<dbReference type="OrthoDB" id="9950110at2"/>
<name>A0A0P8ANJ2_9BACT</name>
<protein>
    <submittedName>
        <fullName evidence="1">Uncharacterized protein</fullName>
    </submittedName>
</protein>
<dbReference type="Proteomes" id="UP000050421">
    <property type="component" value="Unassembled WGS sequence"/>
</dbReference>
<reference evidence="1 2" key="1">
    <citation type="submission" date="2015-09" db="EMBL/GenBank/DDBJ databases">
        <title>Identification and resolution of microdiversity through metagenomic sequencing of parallel consortia.</title>
        <authorList>
            <person name="Nelson W.C."/>
            <person name="Romine M.F."/>
            <person name="Lindemann S.R."/>
        </authorList>
    </citation>
    <scope>NUCLEOTIDE SEQUENCE [LARGE SCALE GENOMIC DNA]</scope>
    <source>
        <strain evidence="1">HL-49</strain>
    </source>
</reference>
<comment type="caution">
    <text evidence="1">The sequence shown here is derived from an EMBL/GenBank/DDBJ whole genome shotgun (WGS) entry which is preliminary data.</text>
</comment>